<feature type="repeat" description="TPR" evidence="3">
    <location>
        <begin position="580"/>
        <end position="613"/>
    </location>
</feature>
<feature type="repeat" description="TPR" evidence="3">
    <location>
        <begin position="737"/>
        <end position="770"/>
    </location>
</feature>
<accession>A0A2R5GLK8</accession>
<dbReference type="InterPro" id="IPR019734">
    <property type="entry name" value="TPR_rpt"/>
</dbReference>
<dbReference type="EMBL" id="BEYU01000048">
    <property type="protein sequence ID" value="GBG28764.1"/>
    <property type="molecule type" value="Genomic_DNA"/>
</dbReference>
<dbReference type="InterPro" id="IPR011990">
    <property type="entry name" value="TPR-like_helical_dom_sf"/>
</dbReference>
<dbReference type="Pfam" id="PF13181">
    <property type="entry name" value="TPR_8"/>
    <property type="match status" value="2"/>
</dbReference>
<keyword evidence="5" id="KW-1185">Reference proteome</keyword>
<organism evidence="4 5">
    <name type="scientific">Hondaea fermentalgiana</name>
    <dbReference type="NCBI Taxonomy" id="2315210"/>
    <lineage>
        <taxon>Eukaryota</taxon>
        <taxon>Sar</taxon>
        <taxon>Stramenopiles</taxon>
        <taxon>Bigyra</taxon>
        <taxon>Labyrinthulomycetes</taxon>
        <taxon>Thraustochytrida</taxon>
        <taxon>Thraustochytriidae</taxon>
        <taxon>Hondaea</taxon>
    </lineage>
</organism>
<dbReference type="SMART" id="SM00028">
    <property type="entry name" value="TPR"/>
    <property type="match status" value="7"/>
</dbReference>
<keyword evidence="4" id="KW-0808">Transferase</keyword>
<dbReference type="InParanoid" id="A0A2R5GLK8"/>
<dbReference type="PANTHER" id="PTHR15704">
    <property type="entry name" value="SUPERKILLER 3 PROTEIN-RELATED"/>
    <property type="match status" value="1"/>
</dbReference>
<evidence type="ECO:0000313" key="5">
    <source>
        <dbReference type="Proteomes" id="UP000241890"/>
    </source>
</evidence>
<evidence type="ECO:0000256" key="2">
    <source>
        <dbReference type="ARBA" id="ARBA00022803"/>
    </source>
</evidence>
<dbReference type="GO" id="GO:0016757">
    <property type="term" value="F:glycosyltransferase activity"/>
    <property type="evidence" value="ECO:0007669"/>
    <property type="project" value="UniProtKB-KW"/>
</dbReference>
<evidence type="ECO:0000256" key="1">
    <source>
        <dbReference type="ARBA" id="ARBA00022737"/>
    </source>
</evidence>
<proteinExistence type="predicted"/>
<evidence type="ECO:0000313" key="4">
    <source>
        <dbReference type="EMBL" id="GBG28764.1"/>
    </source>
</evidence>
<comment type="caution">
    <text evidence="4">The sequence shown here is derived from an EMBL/GenBank/DDBJ whole genome shotgun (WGS) entry which is preliminary data.</text>
</comment>
<dbReference type="GO" id="GO:0006401">
    <property type="term" value="P:RNA catabolic process"/>
    <property type="evidence" value="ECO:0007669"/>
    <property type="project" value="InterPro"/>
</dbReference>
<name>A0A2R5GLK8_9STRA</name>
<dbReference type="SUPFAM" id="SSF48452">
    <property type="entry name" value="TPR-like"/>
    <property type="match status" value="1"/>
</dbReference>
<dbReference type="SUPFAM" id="SSF81901">
    <property type="entry name" value="HCP-like"/>
    <property type="match status" value="1"/>
</dbReference>
<dbReference type="PROSITE" id="PS50293">
    <property type="entry name" value="TPR_REGION"/>
    <property type="match status" value="1"/>
</dbReference>
<keyword evidence="4" id="KW-0328">Glycosyltransferase</keyword>
<dbReference type="PANTHER" id="PTHR15704:SF7">
    <property type="entry name" value="SUPERKILLER COMPLEX PROTEIN 3"/>
    <property type="match status" value="1"/>
</dbReference>
<dbReference type="InterPro" id="IPR039226">
    <property type="entry name" value="Ski3/TTC37"/>
</dbReference>
<feature type="repeat" description="TPR" evidence="3">
    <location>
        <begin position="662"/>
        <end position="695"/>
    </location>
</feature>
<dbReference type="Proteomes" id="UP000241890">
    <property type="component" value="Unassembled WGS sequence"/>
</dbReference>
<gene>
    <name evidence="4" type="ORF">FCC1311_049852</name>
</gene>
<dbReference type="Gene3D" id="1.25.40.10">
    <property type="entry name" value="Tetratricopeptide repeat domain"/>
    <property type="match status" value="3"/>
</dbReference>
<dbReference type="GO" id="GO:0055087">
    <property type="term" value="C:Ski complex"/>
    <property type="evidence" value="ECO:0007669"/>
    <property type="project" value="InterPro"/>
</dbReference>
<protein>
    <submittedName>
        <fullName evidence="4">UDP-N-acetylglucosamine--peptide N-acetylglucosaminyltransferase 110 kDa subunit</fullName>
    </submittedName>
</protein>
<evidence type="ECO:0000256" key="3">
    <source>
        <dbReference type="PROSITE-ProRule" id="PRU00339"/>
    </source>
</evidence>
<keyword evidence="2 3" id="KW-0802">TPR repeat</keyword>
<reference evidence="4 5" key="1">
    <citation type="submission" date="2017-12" db="EMBL/GenBank/DDBJ databases">
        <title>Sequencing, de novo assembly and annotation of complete genome of a new Thraustochytrid species, strain FCC1311.</title>
        <authorList>
            <person name="Sedici K."/>
            <person name="Godart F."/>
            <person name="Aiese Cigliano R."/>
            <person name="Sanseverino W."/>
            <person name="Barakat M."/>
            <person name="Ortet P."/>
            <person name="Marechal E."/>
            <person name="Cagnac O."/>
            <person name="Amato A."/>
        </authorList>
    </citation>
    <scope>NUCLEOTIDE SEQUENCE [LARGE SCALE GENOMIC DNA]</scope>
</reference>
<dbReference type="OrthoDB" id="421075at2759"/>
<keyword evidence="1" id="KW-0677">Repeat</keyword>
<sequence>MKRLVQASQDALAEKSFGASLKAESLLVKACQLDDSLMAGPARLAEVYEATGELAKFAEVRHRQMDLASAKGSDDKSIQFGLEAAHAYGRAKKYAASREIFLRAITWQIDAEAMIAALDVLLRIHHECFLEDLPLDELESLSLKYLEHVQHAPHGAMRETFFKPQTVAEVAAVKIAFSSKTSDLERFCTRVLEVTSDAMSCALATSLLMALSLEGHAKDSKDGEYLFNPRADAPLLEHLVRAATSEEEDAYGQKWRAWALAAKLFLSSSRLAEARACCDRALVQLRRARETFDQKQSVASQGTRTAKQQTKVISFSSVAAAAAEPAKGTPQSRKSDLEKQKSTLLAVLFRESPQLWEVRASLLLRTYVQGSKGRLYDARAAARAAQEGTRSLDEMQHTDNAQRLCFAERAERLRSRLAALQLEAASYAIPLEGTRLARACQSQLNDQDESPATKLATAAFQFFTEQTVPDLAPLTGSALTLPTEKRAAAALQAAAALAKNAQGEASVALKIACAPPGATPFSEAAEPLLARLDLAGKLPSLTPVLPWYLCLQGESLWRAGNATQAAKFLLKAAQLDPTWARTFFLLGKIYDEKGDNDRALKCFEKSLALEPAQSELVHLVAAALWAQKQVPAVMDLYKRVIAFVDDLAHKGSDTLQFRAAYTDAWVRLGRLELGGGKAEDAARSFQKAIAGDESRYDAWQGLGDAYARTGKREGALMALSEAVSRMSAAFVPADRQAYVYLRLGRLHLENGVHDQAIEALEKANQMYESQATSWTLARARLARAESLISDDRGEAAAEEIERGLLDIGENKSTSCTMAVHQLRARLYDLRASALPVNTGEAHVSAMRNHAKVLAAEPWRAATWRAMGECAVRAVQQATLNADDESRVDAQQPCRAGQRCAEVCVALVPTDTQAWTLLGTVHGLRAALTTHDTQATSKEASLLTQHCLVRAAQLDPAEATAAWCNLGLLFERSKRPEAALRAFTEAQAGRRREKAVSWAARARIALAQGDSVKKVLATMRCARDSVSPGSETTSDTEALIGYFDFTTRLAWTQLGRQGWADVEDVARRVLRRSPTHKLGHYCMGLALQARNAPTDRIAHHLRLAPLRMAYHHLVSLGVISLNAFPSDVREVTLASENELARAMLAGQAKEGGRAKVTALPKDLCQDDPILAFRANPTEEPIPHLPQACSEGDRYAMAALEALEPTKIDPSVVESAKLRAKLFAACKSTSEAIYSAPWEPVGWVTRGRLELGAQPAVQIGASKSPRLDRRPLVRCMQAARAVQPGSRKDLSFVLEAAASRLAGQPTRAYSSAAAAYYAAPYSRRAAQVLVGCVHSKEQASAALPVAKMLATSTQRSKLDLLRFVEVASMAGDSTAAVEAADIVKRELADGSDSDLGVVAELLAARAQRSPPAYLEALGKLPNAPLFWVELALLVSCADVDDVAADCFVKAVSDLEAASDESKESDGPTKVECFLRLAQAEFLASRFGVGRSLGGMNKAAKIFPGESRVHLVRGWLQLFQASDAKARKAALVSLRKALDANPNEKFARELVASVEDATSS</sequence>
<dbReference type="PROSITE" id="PS50005">
    <property type="entry name" value="TPR"/>
    <property type="match status" value="3"/>
</dbReference>